<evidence type="ECO:0000313" key="2">
    <source>
        <dbReference type="Proteomes" id="UP000036097"/>
    </source>
</evidence>
<dbReference type="PATRIC" id="fig|1195763.3.peg.3935"/>
<accession>A0A0J1GW17</accession>
<dbReference type="Proteomes" id="UP000036097">
    <property type="component" value="Unassembled WGS sequence"/>
</dbReference>
<comment type="caution">
    <text evidence="1">The sequence shown here is derived from an EMBL/GenBank/DDBJ whole genome shotgun (WGS) entry which is preliminary data.</text>
</comment>
<keyword evidence="2" id="KW-1185">Reference proteome</keyword>
<name>A0A0J1GW17_9GAMM</name>
<evidence type="ECO:0000313" key="1">
    <source>
        <dbReference type="EMBL" id="KLV03629.1"/>
    </source>
</evidence>
<dbReference type="EMBL" id="LDOT01000030">
    <property type="protein sequence ID" value="KLV03629.1"/>
    <property type="molecule type" value="Genomic_DNA"/>
</dbReference>
<reference evidence="1 2" key="1">
    <citation type="submission" date="2015-05" db="EMBL/GenBank/DDBJ databases">
        <title>Photobacterium galathea sp. nov.</title>
        <authorList>
            <person name="Machado H."/>
            <person name="Gram L."/>
        </authorList>
    </citation>
    <scope>NUCLEOTIDE SEQUENCE [LARGE SCALE GENOMIC DNA]</scope>
    <source>
        <strain evidence="1 2">CGMCC 1.12159</strain>
    </source>
</reference>
<organism evidence="1 2">
    <name type="scientific">Photobacterium aquae</name>
    <dbReference type="NCBI Taxonomy" id="1195763"/>
    <lineage>
        <taxon>Bacteria</taxon>
        <taxon>Pseudomonadati</taxon>
        <taxon>Pseudomonadota</taxon>
        <taxon>Gammaproteobacteria</taxon>
        <taxon>Vibrionales</taxon>
        <taxon>Vibrionaceae</taxon>
        <taxon>Photobacterium</taxon>
    </lineage>
</organism>
<dbReference type="STRING" id="1195763.ABT56_18415"/>
<sequence>MAFTQPLVAQAAGEATWLPQEMRGRLAVEHRQFFATGTHGQDTVQPSVVIEPEWYWEWEQGTQSVNLVPFARWDAMDNERSHIDLREAIYAYYGDRLELRAGIGKVFWGVTESQHLVDVINQTDAVESVDGEAKLGQPMVHFAYLADLGVWELFVLPYFRERTFAGSDGRLTVAGVNTDEARYESSRGKKHVDLAARYSVSWDVWDIGLSYFHGTSRDPYFLVEGSDWLRSLVPFYAQMDQLSVDLQGLWGDWLWKLEALRRFSLDNHSAVTAGFEYTYVGVADTAWDVGVLAEYLYDSREKQAPVVGQNDIFAGVRWALNDIAGTEVLFGVSQDLDDARSQTARLEASSRLGSAWRWNINAWYFDADDERDPVYGLRRDNYVEVGLSYYF</sequence>
<proteinExistence type="predicted"/>
<protein>
    <submittedName>
        <fullName evidence="1">Uncharacterized protein</fullName>
    </submittedName>
</protein>
<gene>
    <name evidence="1" type="ORF">ABT56_18415</name>
</gene>
<dbReference type="AlphaFoldDB" id="A0A0J1GW17"/>